<dbReference type="InterPro" id="IPR050834">
    <property type="entry name" value="Glycosyltransf_2"/>
</dbReference>
<dbReference type="EMBL" id="SNXJ01000004">
    <property type="protein sequence ID" value="TDP28865.1"/>
    <property type="molecule type" value="Genomic_DNA"/>
</dbReference>
<evidence type="ECO:0000313" key="5">
    <source>
        <dbReference type="Proteomes" id="UP000294683"/>
    </source>
</evidence>
<dbReference type="PANTHER" id="PTHR43685">
    <property type="entry name" value="GLYCOSYLTRANSFERASE"/>
    <property type="match status" value="1"/>
</dbReference>
<protein>
    <submittedName>
        <fullName evidence="3">Glycosyl transferase family 2</fullName>
    </submittedName>
    <submittedName>
        <fullName evidence="2">Glycosyl transferase, family 2 protein-3</fullName>
    </submittedName>
</protein>
<evidence type="ECO:0000313" key="4">
    <source>
        <dbReference type="Proteomes" id="UP000255113"/>
    </source>
</evidence>
<dbReference type="CDD" id="cd00761">
    <property type="entry name" value="Glyco_tranf_GTA_type"/>
    <property type="match status" value="1"/>
</dbReference>
<dbReference type="Proteomes" id="UP000294683">
    <property type="component" value="Unassembled WGS sequence"/>
</dbReference>
<dbReference type="SUPFAM" id="SSF53448">
    <property type="entry name" value="Nucleotide-diphospho-sugar transferases"/>
    <property type="match status" value="1"/>
</dbReference>
<dbReference type="RefSeq" id="WP_103852830.1">
    <property type="nucleotide sequence ID" value="NZ_PQVJ01000006.1"/>
</dbReference>
<evidence type="ECO:0000313" key="2">
    <source>
        <dbReference type="EMBL" id="SUB26352.1"/>
    </source>
</evidence>
<evidence type="ECO:0000313" key="3">
    <source>
        <dbReference type="EMBL" id="TDP28865.1"/>
    </source>
</evidence>
<dbReference type="Pfam" id="PF00535">
    <property type="entry name" value="Glycos_transf_2"/>
    <property type="match status" value="1"/>
</dbReference>
<proteinExistence type="predicted"/>
<feature type="domain" description="Glycosyltransferase 2-like" evidence="1">
    <location>
        <begin position="19"/>
        <end position="114"/>
    </location>
</feature>
<dbReference type="Proteomes" id="UP000255113">
    <property type="component" value="Unassembled WGS sequence"/>
</dbReference>
<dbReference type="Gene3D" id="3.90.550.10">
    <property type="entry name" value="Spore Coat Polysaccharide Biosynthesis Protein SpsA, Chain A"/>
    <property type="match status" value="1"/>
</dbReference>
<dbReference type="AlphaFoldDB" id="A0A379AX88"/>
<accession>A0A379AX88</accession>
<sequence>MYGENDTKTINQTSLTLDVIIPCYNAQKTLIRAVKSVLQHQCVQYVWLIDDGSIDNTWDQMQRLAQSDKRIRIEKMPHNCGVAKARNWGALQSEADLIAFLDADDAYQAGALENVPFIFSQLAQLGGICLPLYPVDFPQQYLDHPGFSEAWYRLYLIVASNKVFRRRLFLACGGYPQDMLFQKFGGEDAALMAILADCCQIGTLFEDNLPGALHYYHSGMYAERLLMSQLESKCDEQIATYLPLAEQLNQKVRLELQQIFSLFTQPKKGICPLILTFQTEKI</sequence>
<dbReference type="GO" id="GO:0016740">
    <property type="term" value="F:transferase activity"/>
    <property type="evidence" value="ECO:0007669"/>
    <property type="project" value="UniProtKB-KW"/>
</dbReference>
<gene>
    <name evidence="3" type="ORF">EV689_104129</name>
    <name evidence="2" type="ORF">NCTC11188_00701</name>
</gene>
<evidence type="ECO:0000259" key="1">
    <source>
        <dbReference type="Pfam" id="PF00535"/>
    </source>
</evidence>
<keyword evidence="2" id="KW-0808">Transferase</keyword>
<dbReference type="InterPro" id="IPR029044">
    <property type="entry name" value="Nucleotide-diphossugar_trans"/>
</dbReference>
<dbReference type="EMBL" id="UGSQ01000003">
    <property type="protein sequence ID" value="SUB26352.1"/>
    <property type="molecule type" value="Genomic_DNA"/>
</dbReference>
<dbReference type="PANTHER" id="PTHR43685:SF2">
    <property type="entry name" value="GLYCOSYLTRANSFERASE 2-LIKE DOMAIN-CONTAINING PROTEIN"/>
    <property type="match status" value="1"/>
</dbReference>
<reference evidence="2 4" key="1">
    <citation type="submission" date="2018-06" db="EMBL/GenBank/DDBJ databases">
        <authorList>
            <consortium name="Pathogen Informatics"/>
            <person name="Doyle S."/>
        </authorList>
    </citation>
    <scope>NUCLEOTIDE SEQUENCE [LARGE SCALE GENOMIC DNA]</scope>
    <source>
        <strain evidence="2 4">NCTC11188</strain>
    </source>
</reference>
<organism evidence="2 4">
    <name type="scientific">Avibacterium gallinarum</name>
    <name type="common">Pasteurella gallinarum</name>
    <dbReference type="NCBI Taxonomy" id="755"/>
    <lineage>
        <taxon>Bacteria</taxon>
        <taxon>Pseudomonadati</taxon>
        <taxon>Pseudomonadota</taxon>
        <taxon>Gammaproteobacteria</taxon>
        <taxon>Pasteurellales</taxon>
        <taxon>Pasteurellaceae</taxon>
        <taxon>Avibacterium</taxon>
    </lineage>
</organism>
<reference evidence="3 5" key="2">
    <citation type="submission" date="2019-03" db="EMBL/GenBank/DDBJ databases">
        <title>Genomic Encyclopedia of Type Strains, Phase IV (KMG-IV): sequencing the most valuable type-strain genomes for metagenomic binning, comparative biology and taxonomic classification.</title>
        <authorList>
            <person name="Goeker M."/>
        </authorList>
    </citation>
    <scope>NUCLEOTIDE SEQUENCE [LARGE SCALE GENOMIC DNA]</scope>
    <source>
        <strain evidence="3 5">DSM 17481</strain>
    </source>
</reference>
<keyword evidence="5" id="KW-1185">Reference proteome</keyword>
<dbReference type="InterPro" id="IPR001173">
    <property type="entry name" value="Glyco_trans_2-like"/>
</dbReference>
<name>A0A379AX88_AVIGA</name>